<sequence>MDELRYELQSLFEQYLGHPNPTTSNTATSAKGTRILGALFPRFIIKEPIEVSIRGRVHVLGNLSIMDFIDKNMTNLEPIKPPSIEYTLFKLGEEIKDMELTAKLRNVDDFTIEA</sequence>
<dbReference type="Proteomes" id="UP000828251">
    <property type="component" value="Unassembled WGS sequence"/>
</dbReference>
<comment type="caution">
    <text evidence="1">The sequence shown here is derived from an EMBL/GenBank/DDBJ whole genome shotgun (WGS) entry which is preliminary data.</text>
</comment>
<accession>A0A9D3U594</accession>
<reference evidence="1 2" key="1">
    <citation type="journal article" date="2021" name="Plant Biotechnol. J.">
        <title>Multi-omics assisted identification of the key and species-specific regulatory components of drought-tolerant mechanisms in Gossypium stocksii.</title>
        <authorList>
            <person name="Yu D."/>
            <person name="Ke L."/>
            <person name="Zhang D."/>
            <person name="Wu Y."/>
            <person name="Sun Y."/>
            <person name="Mei J."/>
            <person name="Sun J."/>
            <person name="Sun Y."/>
        </authorList>
    </citation>
    <scope>NUCLEOTIDE SEQUENCE [LARGE SCALE GENOMIC DNA]</scope>
    <source>
        <strain evidence="2">cv. E1</strain>
        <tissue evidence="1">Leaf</tissue>
    </source>
</reference>
<keyword evidence="2" id="KW-1185">Reference proteome</keyword>
<dbReference type="AlphaFoldDB" id="A0A9D3U594"/>
<evidence type="ECO:0000313" key="2">
    <source>
        <dbReference type="Proteomes" id="UP000828251"/>
    </source>
</evidence>
<gene>
    <name evidence="1" type="ORF">J1N35_046051</name>
</gene>
<evidence type="ECO:0000313" key="1">
    <source>
        <dbReference type="EMBL" id="KAH1030136.1"/>
    </source>
</evidence>
<protein>
    <submittedName>
        <fullName evidence="1">Uncharacterized protein</fullName>
    </submittedName>
</protein>
<proteinExistence type="predicted"/>
<dbReference type="OrthoDB" id="1708734at2759"/>
<organism evidence="1 2">
    <name type="scientific">Gossypium stocksii</name>
    <dbReference type="NCBI Taxonomy" id="47602"/>
    <lineage>
        <taxon>Eukaryota</taxon>
        <taxon>Viridiplantae</taxon>
        <taxon>Streptophyta</taxon>
        <taxon>Embryophyta</taxon>
        <taxon>Tracheophyta</taxon>
        <taxon>Spermatophyta</taxon>
        <taxon>Magnoliopsida</taxon>
        <taxon>eudicotyledons</taxon>
        <taxon>Gunneridae</taxon>
        <taxon>Pentapetalae</taxon>
        <taxon>rosids</taxon>
        <taxon>malvids</taxon>
        <taxon>Malvales</taxon>
        <taxon>Malvaceae</taxon>
        <taxon>Malvoideae</taxon>
        <taxon>Gossypium</taxon>
    </lineage>
</organism>
<dbReference type="EMBL" id="JAIQCV010000125">
    <property type="protein sequence ID" value="KAH1030136.1"/>
    <property type="molecule type" value="Genomic_DNA"/>
</dbReference>
<name>A0A9D3U594_9ROSI</name>